<dbReference type="AlphaFoldDB" id="A0A5A5TFH7"/>
<reference evidence="1 2" key="1">
    <citation type="submission" date="2019-01" db="EMBL/GenBank/DDBJ databases">
        <title>Draft genome sequence of Dictyobacter sp. Uno17.</title>
        <authorList>
            <person name="Wang C.M."/>
            <person name="Zheng Y."/>
            <person name="Sakai Y."/>
            <person name="Abe K."/>
            <person name="Yokota A."/>
            <person name="Yabe S."/>
        </authorList>
    </citation>
    <scope>NUCLEOTIDE SEQUENCE [LARGE SCALE GENOMIC DNA]</scope>
    <source>
        <strain evidence="1 2">Uno17</strain>
    </source>
</reference>
<gene>
    <name evidence="1" type="ORF">KDI_35520</name>
</gene>
<protein>
    <submittedName>
        <fullName evidence="1">Uncharacterized protein</fullName>
    </submittedName>
</protein>
<dbReference type="EMBL" id="BIXY01000056">
    <property type="protein sequence ID" value="GCF09988.1"/>
    <property type="molecule type" value="Genomic_DNA"/>
</dbReference>
<accession>A0A5A5TFH7</accession>
<sequence>MSESMPSLSWLYQERVATQESAPEKLPAAPLEGSKGLEGSKKLHIYFDVPPQPERSRQLGKVEEKRGSVFPHLESSKRMSALNSDLEQMARFGPLDKIYSYDFAEGANIRLQGSRGKHVYLFDQAGECTGDKAQAQFMVDPHMSSLEYRNYRLVQSWGIRTPELYGQTAHGAVVEWISDQHTIGGRGYSLVSQVRNIMKLHELNPGNTSREFETEKWQQTLADVNTMIEQKYTSKDLQFMIHRQDGHVYVMDLEANNTPCKGKVADSKLLALKSFLEASIKQKAVFQV</sequence>
<comment type="caution">
    <text evidence="1">The sequence shown here is derived from an EMBL/GenBank/DDBJ whole genome shotgun (WGS) entry which is preliminary data.</text>
</comment>
<evidence type="ECO:0000313" key="2">
    <source>
        <dbReference type="Proteomes" id="UP000322530"/>
    </source>
</evidence>
<keyword evidence="2" id="KW-1185">Reference proteome</keyword>
<dbReference type="Proteomes" id="UP000322530">
    <property type="component" value="Unassembled WGS sequence"/>
</dbReference>
<proteinExistence type="predicted"/>
<name>A0A5A5TFH7_9CHLR</name>
<evidence type="ECO:0000313" key="1">
    <source>
        <dbReference type="EMBL" id="GCF09988.1"/>
    </source>
</evidence>
<organism evidence="1 2">
    <name type="scientific">Dictyobacter arantiisoli</name>
    <dbReference type="NCBI Taxonomy" id="2014874"/>
    <lineage>
        <taxon>Bacteria</taxon>
        <taxon>Bacillati</taxon>
        <taxon>Chloroflexota</taxon>
        <taxon>Ktedonobacteria</taxon>
        <taxon>Ktedonobacterales</taxon>
        <taxon>Dictyobacteraceae</taxon>
        <taxon>Dictyobacter</taxon>
    </lineage>
</organism>